<dbReference type="AlphaFoldDB" id="A0A501WAY7"/>
<accession>A0A501WAY7</accession>
<feature type="domain" description="UvrD-like helicase C-terminal" evidence="14">
    <location>
        <begin position="304"/>
        <end position="576"/>
    </location>
</feature>
<protein>
    <recommendedName>
        <fullName evidence="9">DNA 3'-5' helicase</fullName>
        <ecNumber evidence="9">5.6.2.4</ecNumber>
    </recommendedName>
    <alternativeName>
        <fullName evidence="10">DNA 3'-5' helicase II</fullName>
    </alternativeName>
</protein>
<keyword evidence="2 12" id="KW-0547">Nucleotide-binding</keyword>
<dbReference type="Proteomes" id="UP000315901">
    <property type="component" value="Unassembled WGS sequence"/>
</dbReference>
<evidence type="ECO:0000256" key="7">
    <source>
        <dbReference type="ARBA" id="ARBA00023235"/>
    </source>
</evidence>
<keyword evidence="7" id="KW-0413">Isomerase</keyword>
<dbReference type="SUPFAM" id="SSF52540">
    <property type="entry name" value="P-loop containing nucleoside triphosphate hydrolases"/>
    <property type="match status" value="1"/>
</dbReference>
<keyword evidence="16" id="KW-1185">Reference proteome</keyword>
<dbReference type="InterPro" id="IPR014017">
    <property type="entry name" value="DNA_helicase_UvrD-like_C"/>
</dbReference>
<sequence>MPVQTNIHHPSQTSTAAKLTAQQLAVVNHSLAHHAKVTAVAGAGKTTTLIERVIYLLEQGVAAHRIAVLMFNKSAQEEFSQRLQQALANKGLVSPPVMTFHGFGMRLCQRLQQRGLLPKFELKTDEFSLVRLLRDARQILLRDGGEMPVGEEREWLEDFLLYVDQVKAAVLPPEEVFEDAGWAKDKRFFIGLYQACEQRRQQLGWAYFADLLKAPQLLLAQGDAGEQDYIRTIAPEFDHLLIDEFQDINPCQYELLKALYGQCSYWMIVGDVQQCIYEWRGAAPEIMDQQFVADFAHPASYSLPHSFRFGHQIGMMATSLLHEQAPRQQVLGFGQTTEIGFAQSDRPGKALLMELKRWLDQGGKVSDCAVLARLYSDMVPVQLALMHRRVPYQLHGDSPLLENRQIRLLMAYLAVMAGGLQHPECFYQREDIDYLITVPNAIGDQHARQALIKKARVAPHLLPELLEQAAGELDGWKAKKLLERADWLRTLAIYDKSPGQGLVSTIEKLGIYRYFEHTANKDIQIQERIATCDAFIAYVQGVGETAGEVLEQLKNLQQQQDPEHGIHLMTIHKAKGLEFDCVMLAGLQEGRFPYYEKDLSAIDRQAQAQLAAERRLFYVAITRAKQRLAFLTAAGKREQSQLEQGQLPVTAADNKCLSRFVFESQPKVVEKILAVQSDTGAVTVKSSRVAPLANYLSASGLEIDVAFQANDPGKSGLLKPGDRVRHDQYGQGIVVRQEQSGKRMIFVDFESEGLKRFNPKHTKLVPLSRRGSA</sequence>
<keyword evidence="5 12" id="KW-0067">ATP-binding</keyword>
<organism evidence="15 16">
    <name type="scientific">Maribrevibacterium harenarium</name>
    <dbReference type="NCBI Taxonomy" id="2589817"/>
    <lineage>
        <taxon>Bacteria</taxon>
        <taxon>Pseudomonadati</taxon>
        <taxon>Pseudomonadota</taxon>
        <taxon>Gammaproteobacteria</taxon>
        <taxon>Oceanospirillales</taxon>
        <taxon>Oceanospirillaceae</taxon>
        <taxon>Maribrevibacterium</taxon>
    </lineage>
</organism>
<dbReference type="OrthoDB" id="9806690at2"/>
<evidence type="ECO:0000256" key="3">
    <source>
        <dbReference type="ARBA" id="ARBA00022801"/>
    </source>
</evidence>
<evidence type="ECO:0000256" key="10">
    <source>
        <dbReference type="ARBA" id="ARBA00034923"/>
    </source>
</evidence>
<dbReference type="EMBL" id="VFRR01000057">
    <property type="protein sequence ID" value="TPE46568.1"/>
    <property type="molecule type" value="Genomic_DNA"/>
</dbReference>
<dbReference type="CDD" id="cd17932">
    <property type="entry name" value="DEXQc_UvrD"/>
    <property type="match status" value="1"/>
</dbReference>
<evidence type="ECO:0000256" key="1">
    <source>
        <dbReference type="ARBA" id="ARBA00009922"/>
    </source>
</evidence>
<dbReference type="GO" id="GO:0000725">
    <property type="term" value="P:recombinational repair"/>
    <property type="evidence" value="ECO:0007669"/>
    <property type="project" value="TreeGrafter"/>
</dbReference>
<keyword evidence="3 12" id="KW-0378">Hydrolase</keyword>
<comment type="catalytic activity">
    <reaction evidence="11">
        <text>ATP + H2O = ADP + phosphate + H(+)</text>
        <dbReference type="Rhea" id="RHEA:13065"/>
        <dbReference type="ChEBI" id="CHEBI:15377"/>
        <dbReference type="ChEBI" id="CHEBI:15378"/>
        <dbReference type="ChEBI" id="CHEBI:30616"/>
        <dbReference type="ChEBI" id="CHEBI:43474"/>
        <dbReference type="ChEBI" id="CHEBI:456216"/>
        <dbReference type="EC" id="5.6.2.4"/>
    </reaction>
</comment>
<proteinExistence type="inferred from homology"/>
<dbReference type="InterPro" id="IPR000212">
    <property type="entry name" value="DNA_helicase_UvrD/REP"/>
</dbReference>
<dbReference type="Gene3D" id="1.10.10.160">
    <property type="match status" value="1"/>
</dbReference>
<dbReference type="Pfam" id="PF00580">
    <property type="entry name" value="UvrD-helicase"/>
    <property type="match status" value="1"/>
</dbReference>
<evidence type="ECO:0000256" key="4">
    <source>
        <dbReference type="ARBA" id="ARBA00022806"/>
    </source>
</evidence>
<dbReference type="PANTHER" id="PTHR11070">
    <property type="entry name" value="UVRD / RECB / PCRA DNA HELICASE FAMILY MEMBER"/>
    <property type="match status" value="1"/>
</dbReference>
<keyword evidence="4 12" id="KW-0347">Helicase</keyword>
<dbReference type="GO" id="GO:0005524">
    <property type="term" value="F:ATP binding"/>
    <property type="evidence" value="ECO:0007669"/>
    <property type="project" value="UniProtKB-UniRule"/>
</dbReference>
<gene>
    <name evidence="15" type="ORF">FJM67_15950</name>
</gene>
<evidence type="ECO:0000256" key="9">
    <source>
        <dbReference type="ARBA" id="ARBA00034808"/>
    </source>
</evidence>
<dbReference type="Gene3D" id="3.40.50.300">
    <property type="entry name" value="P-loop containing nucleotide triphosphate hydrolases"/>
    <property type="match status" value="2"/>
</dbReference>
<keyword evidence="6" id="KW-0238">DNA-binding</keyword>
<dbReference type="PROSITE" id="PS51217">
    <property type="entry name" value="UVRD_HELICASE_CTER"/>
    <property type="match status" value="1"/>
</dbReference>
<evidence type="ECO:0000256" key="12">
    <source>
        <dbReference type="PROSITE-ProRule" id="PRU00560"/>
    </source>
</evidence>
<evidence type="ECO:0000313" key="16">
    <source>
        <dbReference type="Proteomes" id="UP000315901"/>
    </source>
</evidence>
<evidence type="ECO:0000256" key="8">
    <source>
        <dbReference type="ARBA" id="ARBA00034617"/>
    </source>
</evidence>
<feature type="domain" description="UvrD-like helicase ATP-binding" evidence="13">
    <location>
        <begin position="18"/>
        <end position="310"/>
    </location>
</feature>
<dbReference type="EC" id="5.6.2.4" evidence="9"/>
<dbReference type="InterPro" id="IPR027417">
    <property type="entry name" value="P-loop_NTPase"/>
</dbReference>
<dbReference type="RefSeq" id="WP_140591435.1">
    <property type="nucleotide sequence ID" value="NZ_VFRR01000057.1"/>
</dbReference>
<evidence type="ECO:0000256" key="11">
    <source>
        <dbReference type="ARBA" id="ARBA00048988"/>
    </source>
</evidence>
<evidence type="ECO:0000259" key="13">
    <source>
        <dbReference type="PROSITE" id="PS51198"/>
    </source>
</evidence>
<dbReference type="GO" id="GO:0003677">
    <property type="term" value="F:DNA binding"/>
    <property type="evidence" value="ECO:0007669"/>
    <property type="project" value="UniProtKB-KW"/>
</dbReference>
<comment type="similarity">
    <text evidence="1">Belongs to the helicase family. UvrD subfamily.</text>
</comment>
<evidence type="ECO:0000259" key="14">
    <source>
        <dbReference type="PROSITE" id="PS51217"/>
    </source>
</evidence>
<evidence type="ECO:0000256" key="2">
    <source>
        <dbReference type="ARBA" id="ARBA00022741"/>
    </source>
</evidence>
<dbReference type="PANTHER" id="PTHR11070:SF2">
    <property type="entry name" value="ATP-DEPENDENT DNA HELICASE SRS2"/>
    <property type="match status" value="1"/>
</dbReference>
<dbReference type="InterPro" id="IPR013986">
    <property type="entry name" value="DExx_box_DNA_helicase_dom_sf"/>
</dbReference>
<reference evidence="15 16" key="1">
    <citation type="submission" date="2019-06" db="EMBL/GenBank/DDBJ databases">
        <title>A novel bacterium of genus Marinomonas, isolated from coastal sand.</title>
        <authorList>
            <person name="Huang H."/>
            <person name="Mo K."/>
            <person name="Hu Y."/>
        </authorList>
    </citation>
    <scope>NUCLEOTIDE SEQUENCE [LARGE SCALE GENOMIC DNA]</scope>
    <source>
        <strain evidence="15 16">HB171799</strain>
    </source>
</reference>
<evidence type="ECO:0000256" key="5">
    <source>
        <dbReference type="ARBA" id="ARBA00022840"/>
    </source>
</evidence>
<comment type="caution">
    <text evidence="15">The sequence shown here is derived from an EMBL/GenBank/DDBJ whole genome shotgun (WGS) entry which is preliminary data.</text>
</comment>
<dbReference type="Pfam" id="PF13361">
    <property type="entry name" value="UvrD_C"/>
    <property type="match status" value="1"/>
</dbReference>
<name>A0A501WAY7_9GAMM</name>
<dbReference type="CDD" id="cd18807">
    <property type="entry name" value="SF1_C_UvrD"/>
    <property type="match status" value="1"/>
</dbReference>
<comment type="catalytic activity">
    <reaction evidence="8">
        <text>Couples ATP hydrolysis with the unwinding of duplex DNA by translocating in the 3'-5' direction.</text>
        <dbReference type="EC" id="5.6.2.4"/>
    </reaction>
</comment>
<feature type="binding site" evidence="12">
    <location>
        <begin position="39"/>
        <end position="46"/>
    </location>
    <ligand>
        <name>ATP</name>
        <dbReference type="ChEBI" id="CHEBI:30616"/>
    </ligand>
</feature>
<dbReference type="Gene3D" id="1.10.486.10">
    <property type="entry name" value="PCRA, domain 4"/>
    <property type="match status" value="1"/>
</dbReference>
<evidence type="ECO:0000256" key="6">
    <source>
        <dbReference type="ARBA" id="ARBA00023125"/>
    </source>
</evidence>
<dbReference type="GO" id="GO:0043138">
    <property type="term" value="F:3'-5' DNA helicase activity"/>
    <property type="evidence" value="ECO:0007669"/>
    <property type="project" value="UniProtKB-EC"/>
</dbReference>
<dbReference type="GO" id="GO:0016887">
    <property type="term" value="F:ATP hydrolysis activity"/>
    <property type="evidence" value="ECO:0007669"/>
    <property type="project" value="RHEA"/>
</dbReference>
<evidence type="ECO:0000313" key="15">
    <source>
        <dbReference type="EMBL" id="TPE46568.1"/>
    </source>
</evidence>
<dbReference type="InterPro" id="IPR014016">
    <property type="entry name" value="UvrD-like_ATP-bd"/>
</dbReference>
<dbReference type="PROSITE" id="PS51198">
    <property type="entry name" value="UVRD_HELICASE_ATP_BIND"/>
    <property type="match status" value="1"/>
</dbReference>